<dbReference type="EMBL" id="FNUT01000011">
    <property type="protein sequence ID" value="SEG62713.1"/>
    <property type="molecule type" value="Genomic_DNA"/>
</dbReference>
<keyword evidence="3" id="KW-0645">Protease</keyword>
<evidence type="ECO:0000313" key="4">
    <source>
        <dbReference type="Proteomes" id="UP000236731"/>
    </source>
</evidence>
<dbReference type="PANTHER" id="PTHR42987">
    <property type="entry name" value="PEPTIDASE S49"/>
    <property type="match status" value="1"/>
</dbReference>
<name>A0A1H6BPU5_9SPHI</name>
<feature type="domain" description="Peptidase S49" evidence="2">
    <location>
        <begin position="145"/>
        <end position="293"/>
    </location>
</feature>
<dbReference type="InterPro" id="IPR033855">
    <property type="entry name" value="Protein_C"/>
</dbReference>
<keyword evidence="3" id="KW-0378">Hydrolase</keyword>
<sequence length="299" mass="32659">MQRKIEANWQHHLIDAILRGQFMLRPELAMGMGPQIQGIVNSNNVFQNNFQTLDNISIMAYEDDEEHNAEDIGDEGSKVIVLPVKGTMLKYGTLCTYGMVEIASYIKYFASKENVSAIVLDIDSGGGAVNAVPPLLDAIQFVKSLGKPIVAHCDAACSAAYWVASACDHIYCNNDVSSIFGSIGVMLSFLDMIPYYEKQGAKFHEIYADPSGDKNLAFQKVMKGDYAQIREEMLNPMALKFQNAVKANRGNALVLDTPGILSGATYAGEQSVRIGLADKIGTLKDAIDYASVQSWAPKN</sequence>
<dbReference type="Proteomes" id="UP000236731">
    <property type="component" value="Unassembled WGS sequence"/>
</dbReference>
<dbReference type="InterPro" id="IPR029045">
    <property type="entry name" value="ClpP/crotonase-like_dom_sf"/>
</dbReference>
<organism evidence="3 4">
    <name type="scientific">Sphingobacterium lactis</name>
    <dbReference type="NCBI Taxonomy" id="797291"/>
    <lineage>
        <taxon>Bacteria</taxon>
        <taxon>Pseudomonadati</taxon>
        <taxon>Bacteroidota</taxon>
        <taxon>Sphingobacteriia</taxon>
        <taxon>Sphingobacteriales</taxon>
        <taxon>Sphingobacteriaceae</taxon>
        <taxon>Sphingobacterium</taxon>
    </lineage>
</organism>
<keyword evidence="4" id="KW-1185">Reference proteome</keyword>
<dbReference type="AlphaFoldDB" id="A0A1H6BPU5"/>
<dbReference type="Pfam" id="PF01343">
    <property type="entry name" value="Peptidase_S49"/>
    <property type="match status" value="1"/>
</dbReference>
<dbReference type="PANTHER" id="PTHR42987:SF4">
    <property type="entry name" value="PROTEASE SOHB-RELATED"/>
    <property type="match status" value="1"/>
</dbReference>
<dbReference type="OrthoDB" id="1490107at2"/>
<dbReference type="GO" id="GO:0006508">
    <property type="term" value="P:proteolysis"/>
    <property type="evidence" value="ECO:0007669"/>
    <property type="project" value="UniProtKB-KW"/>
</dbReference>
<evidence type="ECO:0000259" key="2">
    <source>
        <dbReference type="Pfam" id="PF01343"/>
    </source>
</evidence>
<dbReference type="RefSeq" id="WP_103907327.1">
    <property type="nucleotide sequence ID" value="NZ_CP049246.1"/>
</dbReference>
<dbReference type="GO" id="GO:0008233">
    <property type="term" value="F:peptidase activity"/>
    <property type="evidence" value="ECO:0007669"/>
    <property type="project" value="UniProtKB-KW"/>
</dbReference>
<dbReference type="SUPFAM" id="SSF52096">
    <property type="entry name" value="ClpP/crotonase"/>
    <property type="match status" value="1"/>
</dbReference>
<protein>
    <submittedName>
        <fullName evidence="3">Protease-4</fullName>
    </submittedName>
</protein>
<dbReference type="Gene3D" id="3.90.226.10">
    <property type="entry name" value="2-enoyl-CoA Hydratase, Chain A, domain 1"/>
    <property type="match status" value="1"/>
</dbReference>
<evidence type="ECO:0000256" key="1">
    <source>
        <dbReference type="ARBA" id="ARBA00008683"/>
    </source>
</evidence>
<evidence type="ECO:0000313" key="3">
    <source>
        <dbReference type="EMBL" id="SEG62713.1"/>
    </source>
</evidence>
<proteinExistence type="inferred from homology"/>
<comment type="similarity">
    <text evidence="1">Belongs to the peptidase S49 family.</text>
</comment>
<dbReference type="CDD" id="cd07022">
    <property type="entry name" value="S49_Sppa_36K_type"/>
    <property type="match status" value="1"/>
</dbReference>
<dbReference type="InterPro" id="IPR002142">
    <property type="entry name" value="Peptidase_S49"/>
</dbReference>
<gene>
    <name evidence="3" type="ORF">SAMN05421877_11148</name>
</gene>
<reference evidence="4" key="1">
    <citation type="submission" date="2016-10" db="EMBL/GenBank/DDBJ databases">
        <authorList>
            <person name="Varghese N."/>
            <person name="Submissions S."/>
        </authorList>
    </citation>
    <scope>NUCLEOTIDE SEQUENCE [LARGE SCALE GENOMIC DNA]</scope>
    <source>
        <strain evidence="4">DSM 22361</strain>
    </source>
</reference>
<accession>A0A1H6BPU5</accession>